<sequence>MTVPNIDEELVFNTARKIGSPEARSSYLDQVCGGNTVLRKRVQALLGVHERDDFLTPPTAPAGRVITEGPGSTVGPYKLLEQIGEGGFGVVFMAEQQRPIRRKVALKVLKPGMDTRRVVARFEAERQALALMEHQNIARVLDAGETATNRPYFVMELVRGTPITTFCDESHLFVRERLRLFLEVCQAVQHAHQKGIIHRDLKPSNILVTLHDGTPVPKVIDFGIAKAMGQQLTEKTLFTGFGQMIGTPSYMSPEQAEMSGLDVDTRSDIFALGILLYELLTGGPPCDQERVRTAALDEIRRIIREEEPARPSTRISALGKRASTVSANRRSDPLRLSQLYRGELDWIVMKALEKDRNRRYETAAALAADVHRYLNNEPVSACPPSTWYRARKVVQRHRSAAAAASSVVLALVVGTIAATWGWIRAADAETTARKEASGKEEALKEREGALAVALHSEREAREQLFLSLLNQARAVRFSRQMGQRLDSLDIVTRAAQIRTDARLRDEALAALAHPDLKPGTRWRALPPGFKHLHFDADYRLYARASDQGIISVRTVTDDREVQCIRTAPVQTNLVRLSPDGRYVARLGTTLRVWRVADGVEALSERPARIGGLAFSRDSRYLIVGRGNAVIRFDLATGREVNRWRCPEKTEVWSVAFHPDNKRAAVCYADAEVVSIYDTETGEPVAHLPVGPTAAAVAAWHPDGSRLAVGSTDFIQVWDLETRSKRAQFEGRVQPVESLSFHPNGSLLASRSWDGVLRLLDASTGRAVLEMPLLVDPQFSRDGRWLGVLQHGEDAQLLEAVTAPEYRTLGEGGDYLDGDLSPDNRLLAVSCGGLGIRIWDLAHDREVANLAGGLPLFRPDGREFFVCDADGLHRRTMNFDRDLHLGPPRTVPLPAKPTRVSCSRDGRTLAMVSEVKGFAWLVDLDTDTVQEQRFNHLGAGYVSLSPDGNWLATSGWHTSEVRLWNARTDKQPAHKWQLHERATVTFTPDSRVLVLGLGHEFRFHDITNKELVFRISREVAMHPGFVAFAPAAGLMALELAPGVVHLKEIATGRTVARLEDPHGDRASWLGLTPEGGRLAVVSPYARAVHVWGLRSIRERLKAMNLDWDWPEFPTSPK</sequence>
<evidence type="ECO:0000256" key="4">
    <source>
        <dbReference type="ARBA" id="ARBA00022840"/>
    </source>
</evidence>
<dbReference type="InterPro" id="IPR011047">
    <property type="entry name" value="Quinoprotein_ADH-like_sf"/>
</dbReference>
<dbReference type="InterPro" id="IPR000719">
    <property type="entry name" value="Prot_kinase_dom"/>
</dbReference>
<reference evidence="9" key="1">
    <citation type="submission" date="2020-05" db="EMBL/GenBank/DDBJ databases">
        <title>Frigoriglobus tundricola gen. nov., sp. nov., a psychrotolerant cellulolytic planctomycete of the family Gemmataceae with two divergent copies of 16S rRNA gene.</title>
        <authorList>
            <person name="Kulichevskaya I.S."/>
            <person name="Ivanova A.A."/>
            <person name="Naumoff D.G."/>
            <person name="Beletsky A.V."/>
            <person name="Rijpstra W.I.C."/>
            <person name="Sinninghe Damste J.S."/>
            <person name="Mardanov A.V."/>
            <person name="Ravin N.V."/>
            <person name="Dedysh S.N."/>
        </authorList>
    </citation>
    <scope>NUCLEOTIDE SEQUENCE [LARGE SCALE GENOMIC DNA]</scope>
    <source>
        <strain evidence="9">PL17</strain>
    </source>
</reference>
<dbReference type="GO" id="GO:0005524">
    <property type="term" value="F:ATP binding"/>
    <property type="evidence" value="ECO:0007669"/>
    <property type="project" value="UniProtKB-UniRule"/>
</dbReference>
<dbReference type="SMART" id="SM00220">
    <property type="entry name" value="S_TKc"/>
    <property type="match status" value="1"/>
</dbReference>
<dbReference type="Gene3D" id="1.10.510.10">
    <property type="entry name" value="Transferase(Phosphotransferase) domain 1"/>
    <property type="match status" value="1"/>
</dbReference>
<dbReference type="PROSITE" id="PS50011">
    <property type="entry name" value="PROTEIN_KINASE_DOM"/>
    <property type="match status" value="1"/>
</dbReference>
<evidence type="ECO:0000259" key="7">
    <source>
        <dbReference type="PROSITE" id="PS50011"/>
    </source>
</evidence>
<keyword evidence="8" id="KW-0723">Serine/threonine-protein kinase</keyword>
<dbReference type="SUPFAM" id="SSF50974">
    <property type="entry name" value="Nitrous oxide reductase, N-terminal domain"/>
    <property type="match status" value="1"/>
</dbReference>
<dbReference type="PANTHER" id="PTHR43289">
    <property type="entry name" value="MITOGEN-ACTIVATED PROTEIN KINASE KINASE KINASE 20-RELATED"/>
    <property type="match status" value="1"/>
</dbReference>
<dbReference type="InterPro" id="IPR036322">
    <property type="entry name" value="WD40_repeat_dom_sf"/>
</dbReference>
<dbReference type="InterPro" id="IPR011045">
    <property type="entry name" value="N2O_reductase_N"/>
</dbReference>
<accession>A0A6M5YZP7</accession>
<dbReference type="PANTHER" id="PTHR43289:SF6">
    <property type="entry name" value="SERINE_THREONINE-PROTEIN KINASE NEKL-3"/>
    <property type="match status" value="1"/>
</dbReference>
<dbReference type="InterPro" id="IPR008271">
    <property type="entry name" value="Ser/Thr_kinase_AS"/>
</dbReference>
<evidence type="ECO:0000256" key="1">
    <source>
        <dbReference type="ARBA" id="ARBA00022679"/>
    </source>
</evidence>
<dbReference type="InterPro" id="IPR015943">
    <property type="entry name" value="WD40/YVTN_repeat-like_dom_sf"/>
</dbReference>
<dbReference type="PROSITE" id="PS00107">
    <property type="entry name" value="PROTEIN_KINASE_ATP"/>
    <property type="match status" value="1"/>
</dbReference>
<dbReference type="SMART" id="SM00320">
    <property type="entry name" value="WD40"/>
    <property type="match status" value="7"/>
</dbReference>
<dbReference type="SUPFAM" id="SSF56112">
    <property type="entry name" value="Protein kinase-like (PK-like)"/>
    <property type="match status" value="1"/>
</dbReference>
<keyword evidence="1" id="KW-0808">Transferase</keyword>
<dbReference type="InterPro" id="IPR011009">
    <property type="entry name" value="Kinase-like_dom_sf"/>
</dbReference>
<keyword evidence="9" id="KW-1185">Reference proteome</keyword>
<evidence type="ECO:0000256" key="5">
    <source>
        <dbReference type="PROSITE-ProRule" id="PRU00221"/>
    </source>
</evidence>
<gene>
    <name evidence="8" type="ORF">FTUN_5992</name>
</gene>
<dbReference type="PROSITE" id="PS50082">
    <property type="entry name" value="WD_REPEATS_2"/>
    <property type="match status" value="1"/>
</dbReference>
<dbReference type="AlphaFoldDB" id="A0A6M5YZP7"/>
<proteinExistence type="predicted"/>
<dbReference type="SUPFAM" id="SSF50978">
    <property type="entry name" value="WD40 repeat-like"/>
    <property type="match status" value="1"/>
</dbReference>
<dbReference type="CDD" id="cd14014">
    <property type="entry name" value="STKc_PknB_like"/>
    <property type="match status" value="1"/>
</dbReference>
<dbReference type="GO" id="GO:0004674">
    <property type="term" value="F:protein serine/threonine kinase activity"/>
    <property type="evidence" value="ECO:0007669"/>
    <property type="project" value="UniProtKB-KW"/>
</dbReference>
<dbReference type="InterPro" id="IPR001680">
    <property type="entry name" value="WD40_rpt"/>
</dbReference>
<dbReference type="PROSITE" id="PS00108">
    <property type="entry name" value="PROTEIN_KINASE_ST"/>
    <property type="match status" value="1"/>
</dbReference>
<evidence type="ECO:0000256" key="2">
    <source>
        <dbReference type="ARBA" id="ARBA00022741"/>
    </source>
</evidence>
<dbReference type="Pfam" id="PF00400">
    <property type="entry name" value="WD40"/>
    <property type="match status" value="2"/>
</dbReference>
<feature type="domain" description="Protein kinase" evidence="7">
    <location>
        <begin position="77"/>
        <end position="374"/>
    </location>
</feature>
<keyword evidence="3 8" id="KW-0418">Kinase</keyword>
<evidence type="ECO:0000313" key="8">
    <source>
        <dbReference type="EMBL" id="QJW98402.1"/>
    </source>
</evidence>
<protein>
    <submittedName>
        <fullName evidence="8">Serine/threonine protein kinase</fullName>
    </submittedName>
</protein>
<organism evidence="8 9">
    <name type="scientific">Frigoriglobus tundricola</name>
    <dbReference type="NCBI Taxonomy" id="2774151"/>
    <lineage>
        <taxon>Bacteria</taxon>
        <taxon>Pseudomonadati</taxon>
        <taxon>Planctomycetota</taxon>
        <taxon>Planctomycetia</taxon>
        <taxon>Gemmatales</taxon>
        <taxon>Gemmataceae</taxon>
        <taxon>Frigoriglobus</taxon>
    </lineage>
</organism>
<evidence type="ECO:0000256" key="3">
    <source>
        <dbReference type="ARBA" id="ARBA00022777"/>
    </source>
</evidence>
<dbReference type="Proteomes" id="UP000503447">
    <property type="component" value="Chromosome"/>
</dbReference>
<dbReference type="Gene3D" id="3.30.200.20">
    <property type="entry name" value="Phosphorylase Kinase, domain 1"/>
    <property type="match status" value="1"/>
</dbReference>
<name>A0A6M5YZP7_9BACT</name>
<evidence type="ECO:0000313" key="9">
    <source>
        <dbReference type="Proteomes" id="UP000503447"/>
    </source>
</evidence>
<dbReference type="Gene3D" id="2.130.10.10">
    <property type="entry name" value="YVTN repeat-like/Quinoprotein amine dehydrogenase"/>
    <property type="match status" value="3"/>
</dbReference>
<dbReference type="EMBL" id="CP053452">
    <property type="protein sequence ID" value="QJW98402.1"/>
    <property type="molecule type" value="Genomic_DNA"/>
</dbReference>
<dbReference type="SUPFAM" id="SSF50998">
    <property type="entry name" value="Quinoprotein alcohol dehydrogenase-like"/>
    <property type="match status" value="1"/>
</dbReference>
<evidence type="ECO:0000256" key="6">
    <source>
        <dbReference type="PROSITE-ProRule" id="PRU10141"/>
    </source>
</evidence>
<feature type="binding site" evidence="6">
    <location>
        <position position="107"/>
    </location>
    <ligand>
        <name>ATP</name>
        <dbReference type="ChEBI" id="CHEBI:30616"/>
    </ligand>
</feature>
<feature type="repeat" description="WD" evidence="5">
    <location>
        <begin position="728"/>
        <end position="769"/>
    </location>
</feature>
<dbReference type="RefSeq" id="WP_227254473.1">
    <property type="nucleotide sequence ID" value="NZ_CP053452.2"/>
</dbReference>
<dbReference type="Pfam" id="PF00069">
    <property type="entry name" value="Pkinase"/>
    <property type="match status" value="1"/>
</dbReference>
<keyword evidence="4 6" id="KW-0067">ATP-binding</keyword>
<keyword evidence="5" id="KW-0853">WD repeat</keyword>
<dbReference type="KEGG" id="ftj:FTUN_5992"/>
<dbReference type="InterPro" id="IPR017441">
    <property type="entry name" value="Protein_kinase_ATP_BS"/>
</dbReference>
<keyword evidence="2 6" id="KW-0547">Nucleotide-binding</keyword>